<evidence type="ECO:0000313" key="6">
    <source>
        <dbReference type="EMBL" id="CAH2301358.1"/>
    </source>
</evidence>
<evidence type="ECO:0000259" key="5">
    <source>
        <dbReference type="PROSITE" id="PS01180"/>
    </source>
</evidence>
<evidence type="ECO:0000256" key="3">
    <source>
        <dbReference type="PROSITE-ProRule" id="PRU00059"/>
    </source>
</evidence>
<evidence type="ECO:0000313" key="7">
    <source>
        <dbReference type="Proteomes" id="UP001295444"/>
    </source>
</evidence>
<feature type="region of interest" description="Disordered" evidence="4">
    <location>
        <begin position="90"/>
        <end position="114"/>
    </location>
</feature>
<keyword evidence="1" id="KW-0677">Repeat</keyword>
<dbReference type="EMBL" id="OW240917">
    <property type="protein sequence ID" value="CAH2301358.1"/>
    <property type="molecule type" value="Genomic_DNA"/>
</dbReference>
<protein>
    <submittedName>
        <fullName evidence="6">Ovochymase-2-like isoform X1</fullName>
    </submittedName>
</protein>
<feature type="non-terminal residue" evidence="6">
    <location>
        <position position="1"/>
    </location>
</feature>
<dbReference type="FunFam" id="2.60.120.290:FF:000005">
    <property type="entry name" value="Procollagen C-endopeptidase enhancer 1"/>
    <property type="match status" value="1"/>
</dbReference>
<dbReference type="PROSITE" id="PS01180">
    <property type="entry name" value="CUB"/>
    <property type="match status" value="1"/>
</dbReference>
<reference evidence="6" key="1">
    <citation type="submission" date="2022-03" db="EMBL/GenBank/DDBJ databases">
        <authorList>
            <person name="Alioto T."/>
            <person name="Alioto T."/>
            <person name="Gomez Garrido J."/>
        </authorList>
    </citation>
    <scope>NUCLEOTIDE SEQUENCE</scope>
</reference>
<dbReference type="InterPro" id="IPR035914">
    <property type="entry name" value="Sperma_CUB_dom_sf"/>
</dbReference>
<dbReference type="InterPro" id="IPR000859">
    <property type="entry name" value="CUB_dom"/>
</dbReference>
<dbReference type="SUPFAM" id="SSF49854">
    <property type="entry name" value="Spermadhesin, CUB domain"/>
    <property type="match status" value="1"/>
</dbReference>
<feature type="domain" description="CUB" evidence="5">
    <location>
        <begin position="1"/>
        <end position="86"/>
    </location>
</feature>
<proteinExistence type="predicted"/>
<evidence type="ECO:0000256" key="4">
    <source>
        <dbReference type="SAM" id="MobiDB-lite"/>
    </source>
</evidence>
<dbReference type="Pfam" id="PF00431">
    <property type="entry name" value="CUB"/>
    <property type="match status" value="1"/>
</dbReference>
<accession>A0AAD1SH05</accession>
<dbReference type="CDD" id="cd00041">
    <property type="entry name" value="CUB"/>
    <property type="match status" value="1"/>
</dbReference>
<sequence>WRLSVGSNQRIMLTFTSFDLEPEGPAGCKDVVEVYDGDTKGSQKIGHFCGNKIPSPVYSTGNILMVRFKSDSEGTGMGFHAKYSAFTGQVTPTTTPTTTRTTTPTTQTPPYIGL</sequence>
<evidence type="ECO:0000256" key="1">
    <source>
        <dbReference type="ARBA" id="ARBA00022737"/>
    </source>
</evidence>
<keyword evidence="2" id="KW-1015">Disulfide bond</keyword>
<evidence type="ECO:0000256" key="2">
    <source>
        <dbReference type="ARBA" id="ARBA00023157"/>
    </source>
</evidence>
<dbReference type="Proteomes" id="UP001295444">
    <property type="component" value="Chromosome 06"/>
</dbReference>
<comment type="caution">
    <text evidence="3">Lacks conserved residue(s) required for the propagation of feature annotation.</text>
</comment>
<dbReference type="PANTHER" id="PTHR24251">
    <property type="entry name" value="OVOCHYMASE-RELATED"/>
    <property type="match status" value="1"/>
</dbReference>
<gene>
    <name evidence="6" type="ORF">PECUL_23A008662</name>
</gene>
<dbReference type="PANTHER" id="PTHR24251:SF41">
    <property type="entry name" value="DELETED IN MALIGNANT BRAIN TUMORS 1 PROTEIN-LIKE"/>
    <property type="match status" value="1"/>
</dbReference>
<feature type="compositionally biased region" description="Low complexity" evidence="4">
    <location>
        <begin position="91"/>
        <end position="114"/>
    </location>
</feature>
<organism evidence="6 7">
    <name type="scientific">Pelobates cultripes</name>
    <name type="common">Western spadefoot toad</name>
    <dbReference type="NCBI Taxonomy" id="61616"/>
    <lineage>
        <taxon>Eukaryota</taxon>
        <taxon>Metazoa</taxon>
        <taxon>Chordata</taxon>
        <taxon>Craniata</taxon>
        <taxon>Vertebrata</taxon>
        <taxon>Euteleostomi</taxon>
        <taxon>Amphibia</taxon>
        <taxon>Batrachia</taxon>
        <taxon>Anura</taxon>
        <taxon>Pelobatoidea</taxon>
        <taxon>Pelobatidae</taxon>
        <taxon>Pelobates</taxon>
    </lineage>
</organism>
<dbReference type="AlphaFoldDB" id="A0AAD1SH05"/>
<keyword evidence="7" id="KW-1185">Reference proteome</keyword>
<dbReference type="Gene3D" id="2.60.120.290">
    <property type="entry name" value="Spermadhesin, CUB domain"/>
    <property type="match status" value="1"/>
</dbReference>
<dbReference type="SMART" id="SM00042">
    <property type="entry name" value="CUB"/>
    <property type="match status" value="1"/>
</dbReference>
<name>A0AAD1SH05_PELCU</name>